<dbReference type="PANTHER" id="PTHR44942">
    <property type="entry name" value="METHYLTRANSF_11 DOMAIN-CONTAINING PROTEIN"/>
    <property type="match status" value="1"/>
</dbReference>
<organism evidence="5 6">
    <name type="scientific">Babjeviella inositovora NRRL Y-12698</name>
    <dbReference type="NCBI Taxonomy" id="984486"/>
    <lineage>
        <taxon>Eukaryota</taxon>
        <taxon>Fungi</taxon>
        <taxon>Dikarya</taxon>
        <taxon>Ascomycota</taxon>
        <taxon>Saccharomycotina</taxon>
        <taxon>Pichiomycetes</taxon>
        <taxon>Serinales incertae sedis</taxon>
        <taxon>Babjeviella</taxon>
    </lineage>
</organism>
<dbReference type="PANTHER" id="PTHR44942:SF4">
    <property type="entry name" value="METHYLTRANSFERASE TYPE 11 DOMAIN-CONTAINING PROTEIN"/>
    <property type="match status" value="1"/>
</dbReference>
<gene>
    <name evidence="5" type="ORF">BABINDRAFT_8972</name>
</gene>
<dbReference type="OrthoDB" id="10027013at2759"/>
<accession>A0A1E3QM23</accession>
<dbReference type="RefSeq" id="XP_018984059.1">
    <property type="nucleotide sequence ID" value="XM_019132892.1"/>
</dbReference>
<dbReference type="Gene3D" id="3.40.50.150">
    <property type="entry name" value="Vaccinia Virus protein VP39"/>
    <property type="match status" value="1"/>
</dbReference>
<name>A0A1E3QM23_9ASCO</name>
<reference evidence="6" key="1">
    <citation type="submission" date="2016-05" db="EMBL/GenBank/DDBJ databases">
        <title>Comparative genomics of biotechnologically important yeasts.</title>
        <authorList>
            <consortium name="DOE Joint Genome Institute"/>
            <person name="Riley R."/>
            <person name="Haridas S."/>
            <person name="Wolfe K.H."/>
            <person name="Lopes M.R."/>
            <person name="Hittinger C.T."/>
            <person name="Goker M."/>
            <person name="Salamov A."/>
            <person name="Wisecaver J."/>
            <person name="Long T.M."/>
            <person name="Aerts A.L."/>
            <person name="Barry K."/>
            <person name="Choi C."/>
            <person name="Clum A."/>
            <person name="Coughlan A.Y."/>
            <person name="Deshpande S."/>
            <person name="Douglass A.P."/>
            <person name="Hanson S.J."/>
            <person name="Klenk H.-P."/>
            <person name="Labutti K."/>
            <person name="Lapidus A."/>
            <person name="Lindquist E."/>
            <person name="Lipzen A."/>
            <person name="Meier-Kolthoff J.P."/>
            <person name="Ohm R.A."/>
            <person name="Otillar R.P."/>
            <person name="Pangilinan J."/>
            <person name="Peng Y."/>
            <person name="Rokas A."/>
            <person name="Rosa C.A."/>
            <person name="Scheuner C."/>
            <person name="Sibirny A.A."/>
            <person name="Slot J.C."/>
            <person name="Stielow J.B."/>
            <person name="Sun H."/>
            <person name="Kurtzman C.P."/>
            <person name="Blackwell M."/>
            <person name="Grigoriev I.V."/>
            <person name="Jeffries T.W."/>
        </authorList>
    </citation>
    <scope>NUCLEOTIDE SEQUENCE [LARGE SCALE GENOMIC DNA]</scope>
    <source>
        <strain evidence="6">NRRL Y-12698</strain>
    </source>
</reference>
<dbReference type="GeneID" id="30150745"/>
<evidence type="ECO:0000256" key="1">
    <source>
        <dbReference type="ARBA" id="ARBA00008361"/>
    </source>
</evidence>
<evidence type="ECO:0000256" key="2">
    <source>
        <dbReference type="ARBA" id="ARBA00022603"/>
    </source>
</evidence>
<protein>
    <recommendedName>
        <fullName evidence="4">Methyltransferase type 11 domain-containing protein</fullName>
    </recommendedName>
</protein>
<evidence type="ECO:0000313" key="6">
    <source>
        <dbReference type="Proteomes" id="UP000094336"/>
    </source>
</evidence>
<dbReference type="STRING" id="984486.A0A1E3QM23"/>
<dbReference type="GO" id="GO:0032259">
    <property type="term" value="P:methylation"/>
    <property type="evidence" value="ECO:0007669"/>
    <property type="project" value="UniProtKB-KW"/>
</dbReference>
<evidence type="ECO:0000259" key="4">
    <source>
        <dbReference type="Pfam" id="PF08241"/>
    </source>
</evidence>
<dbReference type="InterPro" id="IPR029063">
    <property type="entry name" value="SAM-dependent_MTases_sf"/>
</dbReference>
<keyword evidence="3" id="KW-0808">Transferase</keyword>
<dbReference type="EMBL" id="KV454434">
    <property type="protein sequence ID" value="ODQ78731.1"/>
    <property type="molecule type" value="Genomic_DNA"/>
</dbReference>
<dbReference type="GO" id="GO:0008757">
    <property type="term" value="F:S-adenosylmethionine-dependent methyltransferase activity"/>
    <property type="evidence" value="ECO:0007669"/>
    <property type="project" value="InterPro"/>
</dbReference>
<keyword evidence="6" id="KW-1185">Reference proteome</keyword>
<comment type="similarity">
    <text evidence="1">Belongs to the methyltransferase superfamily.</text>
</comment>
<feature type="domain" description="Methyltransferase type 11" evidence="4">
    <location>
        <begin position="44"/>
        <end position="143"/>
    </location>
</feature>
<dbReference type="InterPro" id="IPR013216">
    <property type="entry name" value="Methyltransf_11"/>
</dbReference>
<evidence type="ECO:0000256" key="3">
    <source>
        <dbReference type="ARBA" id="ARBA00022679"/>
    </source>
</evidence>
<evidence type="ECO:0000313" key="5">
    <source>
        <dbReference type="EMBL" id="ODQ78731.1"/>
    </source>
</evidence>
<sequence>MSVFSAKTFSAVKYSRFRPTYPAEFYEQLLAYHKKWQCETALAVDVGCGPGTASRALLEYFDEVVGYDLSATMISTANKIAQDVLPSQDLDRISFHVSLAHNLGQIEAKTVDMVIAAQAIHWFNQELFFREVHRILKPGGTLAYWFYIDGIFAKEYEVINQIIQKFIYEDSRYLGPHWEQPARRLLRGYLKDVEVPTECFTKIKRLVFHGKDGFGKNRLSGGESDKNKEDVLYIHKYLTLNEYKLYVQVSAAYFAYKELHSDDEEDCIDLMIDEINLAMGWTYEDNDSILLEVSWSTGYVFAKAF</sequence>
<dbReference type="AlphaFoldDB" id="A0A1E3QM23"/>
<dbReference type="Proteomes" id="UP000094336">
    <property type="component" value="Unassembled WGS sequence"/>
</dbReference>
<dbReference type="Pfam" id="PF08241">
    <property type="entry name" value="Methyltransf_11"/>
    <property type="match status" value="1"/>
</dbReference>
<dbReference type="CDD" id="cd02440">
    <property type="entry name" value="AdoMet_MTases"/>
    <property type="match status" value="1"/>
</dbReference>
<dbReference type="SUPFAM" id="SSF53335">
    <property type="entry name" value="S-adenosyl-L-methionine-dependent methyltransferases"/>
    <property type="match status" value="1"/>
</dbReference>
<keyword evidence="2" id="KW-0489">Methyltransferase</keyword>
<dbReference type="InterPro" id="IPR051052">
    <property type="entry name" value="Diverse_substrate_MTase"/>
</dbReference>
<proteinExistence type="inferred from homology"/>